<organism evidence="2 3">
    <name type="scientific">Tenacibaculum adriaticum</name>
    <dbReference type="NCBI Taxonomy" id="413713"/>
    <lineage>
        <taxon>Bacteria</taxon>
        <taxon>Pseudomonadati</taxon>
        <taxon>Bacteroidota</taxon>
        <taxon>Flavobacteriia</taxon>
        <taxon>Flavobacteriales</taxon>
        <taxon>Flavobacteriaceae</taxon>
        <taxon>Tenacibaculum</taxon>
    </lineage>
</organism>
<proteinExistence type="predicted"/>
<dbReference type="AlphaFoldDB" id="A0A5S5DX02"/>
<evidence type="ECO:0008006" key="4">
    <source>
        <dbReference type="Google" id="ProtNLM"/>
    </source>
</evidence>
<dbReference type="InterPro" id="IPR048136">
    <property type="entry name" value="STM3941-like"/>
</dbReference>
<keyword evidence="1" id="KW-0812">Transmembrane</keyword>
<keyword evidence="1" id="KW-1133">Transmembrane helix</keyword>
<accession>A0A5S5DX02</accession>
<evidence type="ECO:0000256" key="1">
    <source>
        <dbReference type="SAM" id="Phobius"/>
    </source>
</evidence>
<comment type="caution">
    <text evidence="2">The sequence shown here is derived from an EMBL/GenBank/DDBJ whole genome shotgun (WGS) entry which is preliminary data.</text>
</comment>
<evidence type="ECO:0000313" key="2">
    <source>
        <dbReference type="EMBL" id="TYQ00372.1"/>
    </source>
</evidence>
<gene>
    <name evidence="2" type="ORF">C7447_101984</name>
</gene>
<feature type="transmembrane region" description="Helical" evidence="1">
    <location>
        <begin position="25"/>
        <end position="42"/>
    </location>
</feature>
<keyword evidence="1" id="KW-0472">Membrane</keyword>
<dbReference type="NCBIfam" id="NF041635">
    <property type="entry name" value="STM3941_fam"/>
    <property type="match status" value="1"/>
</dbReference>
<evidence type="ECO:0000313" key="3">
    <source>
        <dbReference type="Proteomes" id="UP000323136"/>
    </source>
</evidence>
<protein>
    <recommendedName>
        <fullName evidence="4">PH (Pleckstrin Homology) domain-containing protein</fullName>
    </recommendedName>
</protein>
<dbReference type="Proteomes" id="UP000323136">
    <property type="component" value="Unassembled WGS sequence"/>
</dbReference>
<sequence>MMLLCTPFVLIGIWMIPEKPILGWLSIAFFGLAYPFGIFNLFDKKPMIIINEIGIYDRSTNTDFINWELIQDAYPLNINGQKFVCLVIDEKYKPSNNKSSLYKNAAKLNEAIGAQELNIHLGQIQKIDEVKLTDFILEMSRADKPTKAELFKALPRNRQFS</sequence>
<keyword evidence="3" id="KW-1185">Reference proteome</keyword>
<name>A0A5S5DX02_9FLAO</name>
<reference evidence="2 3" key="1">
    <citation type="submission" date="2019-07" db="EMBL/GenBank/DDBJ databases">
        <title>Genomic Encyclopedia of Type Strains, Phase IV (KMG-IV): sequencing the most valuable type-strain genomes for metagenomic binning, comparative biology and taxonomic classification.</title>
        <authorList>
            <person name="Goeker M."/>
        </authorList>
    </citation>
    <scope>NUCLEOTIDE SEQUENCE [LARGE SCALE GENOMIC DNA]</scope>
    <source>
        <strain evidence="2 3">DSM 18961</strain>
    </source>
</reference>
<dbReference type="EMBL" id="VNIA01000001">
    <property type="protein sequence ID" value="TYQ00372.1"/>
    <property type="molecule type" value="Genomic_DNA"/>
</dbReference>